<dbReference type="PANTHER" id="PTHR42951">
    <property type="entry name" value="METALLO-BETA-LACTAMASE DOMAIN-CONTAINING"/>
    <property type="match status" value="1"/>
</dbReference>
<dbReference type="CDD" id="cd07726">
    <property type="entry name" value="ST1585-like_MBL-fold"/>
    <property type="match status" value="1"/>
</dbReference>
<gene>
    <name evidence="2" type="ORF">CUN60_10760</name>
</gene>
<keyword evidence="3" id="KW-1185">Reference proteome</keyword>
<accession>A0A2I7N8H9</accession>
<dbReference type="AlphaFoldDB" id="A0A2I7N8H9"/>
<feature type="domain" description="Metallo-beta-lactamase" evidence="1">
    <location>
        <begin position="25"/>
        <end position="231"/>
    </location>
</feature>
<keyword evidence="2" id="KW-0378">Hydrolase</keyword>
<organism evidence="2 3">
    <name type="scientific">Aquella oligotrophica</name>
    <dbReference type="NCBI Taxonomy" id="2067065"/>
    <lineage>
        <taxon>Bacteria</taxon>
        <taxon>Pseudomonadati</taxon>
        <taxon>Pseudomonadota</taxon>
        <taxon>Betaproteobacteria</taxon>
        <taxon>Neisseriales</taxon>
        <taxon>Neisseriaceae</taxon>
        <taxon>Aquella</taxon>
    </lineage>
</organism>
<name>A0A2I7N8H9_9NEIS</name>
<dbReference type="PANTHER" id="PTHR42951:SF22">
    <property type="entry name" value="METALLO BETA-LACTAMASE SUPERFAMILY LIPOPROTEIN"/>
    <property type="match status" value="1"/>
</dbReference>
<dbReference type="Proteomes" id="UP000236655">
    <property type="component" value="Chromosome"/>
</dbReference>
<dbReference type="EMBL" id="CP024847">
    <property type="protein sequence ID" value="AUR52756.1"/>
    <property type="molecule type" value="Genomic_DNA"/>
</dbReference>
<dbReference type="InterPro" id="IPR050855">
    <property type="entry name" value="NDM-1-like"/>
</dbReference>
<dbReference type="InterPro" id="IPR037482">
    <property type="entry name" value="ST1585_MBL-fold"/>
</dbReference>
<reference evidence="3" key="1">
    <citation type="submission" date="2017-11" db="EMBL/GenBank/DDBJ databases">
        <authorList>
            <person name="Chan K.G."/>
            <person name="Lee L.S."/>
        </authorList>
    </citation>
    <scope>NUCLEOTIDE SEQUENCE [LARGE SCALE GENOMIC DNA]</scope>
    <source>
        <strain evidence="3">DSM 100970</strain>
    </source>
</reference>
<dbReference type="Gene3D" id="3.60.15.10">
    <property type="entry name" value="Ribonuclease Z/Hydroxyacylglutathione hydrolase-like"/>
    <property type="match status" value="1"/>
</dbReference>
<dbReference type="InterPro" id="IPR001279">
    <property type="entry name" value="Metallo-B-lactamas"/>
</dbReference>
<protein>
    <submittedName>
        <fullName evidence="2">MBL fold metallo-hydrolase</fullName>
    </submittedName>
</protein>
<evidence type="ECO:0000313" key="3">
    <source>
        <dbReference type="Proteomes" id="UP000236655"/>
    </source>
</evidence>
<proteinExistence type="predicted"/>
<evidence type="ECO:0000259" key="1">
    <source>
        <dbReference type="SMART" id="SM00849"/>
    </source>
</evidence>
<dbReference type="SMART" id="SM00849">
    <property type="entry name" value="Lactamase_B"/>
    <property type="match status" value="1"/>
</dbReference>
<evidence type="ECO:0000313" key="2">
    <source>
        <dbReference type="EMBL" id="AUR52756.1"/>
    </source>
</evidence>
<sequence>MNGEKMLGDNSGIHTIDAHYVRDNLAAVYLIHEGNEAAIVETANLHSLPYVESMLADIGLDENSVKYIFLTHIHLDHAGGAGAYMAKFPHAKLVVHPRGARHMINPAVLEQSVIGVYGEDFVAKMYGKLQPIDQERLLVATDGFEIMLGNRQIICRHTPGHANHHIAIFDTKANAVFTGDVFGVCYPELINTSGERFIFPTTTPVNFDPDLMHQSINLIKNSGVDVFYPTHFGGVTNVVKYAEILHKMVDDFVVIAKACSDLPQTSEEICAKLDDYLWMKAQKFGIILDREQFRQSVGMDNQINAQGLMHWLSYC</sequence>
<dbReference type="Pfam" id="PF00753">
    <property type="entry name" value="Lactamase_B"/>
    <property type="match status" value="1"/>
</dbReference>
<dbReference type="GO" id="GO:0016787">
    <property type="term" value="F:hydrolase activity"/>
    <property type="evidence" value="ECO:0007669"/>
    <property type="project" value="UniProtKB-KW"/>
</dbReference>
<dbReference type="KEGG" id="nba:CUN60_10760"/>
<dbReference type="InterPro" id="IPR036866">
    <property type="entry name" value="RibonucZ/Hydroxyglut_hydro"/>
</dbReference>
<dbReference type="SUPFAM" id="SSF56281">
    <property type="entry name" value="Metallo-hydrolase/oxidoreductase"/>
    <property type="match status" value="1"/>
</dbReference>